<evidence type="ECO:0000313" key="1">
    <source>
        <dbReference type="EMBL" id="RYB88343.1"/>
    </source>
</evidence>
<protein>
    <submittedName>
        <fullName evidence="1">Uncharacterized protein</fullName>
    </submittedName>
</protein>
<proteinExistence type="predicted"/>
<dbReference type="Proteomes" id="UP000291838">
    <property type="component" value="Unassembled WGS sequence"/>
</dbReference>
<organism evidence="1 2">
    <name type="scientific">Nocardioides glacieisoli</name>
    <dbReference type="NCBI Taxonomy" id="1168730"/>
    <lineage>
        <taxon>Bacteria</taxon>
        <taxon>Bacillati</taxon>
        <taxon>Actinomycetota</taxon>
        <taxon>Actinomycetes</taxon>
        <taxon>Propionibacteriales</taxon>
        <taxon>Nocardioidaceae</taxon>
        <taxon>Nocardioides</taxon>
    </lineage>
</organism>
<dbReference type="EMBL" id="SDWS01000016">
    <property type="protein sequence ID" value="RYB88343.1"/>
    <property type="molecule type" value="Genomic_DNA"/>
</dbReference>
<dbReference type="OrthoDB" id="5143916at2"/>
<comment type="caution">
    <text evidence="1">The sequence shown here is derived from an EMBL/GenBank/DDBJ whole genome shotgun (WGS) entry which is preliminary data.</text>
</comment>
<dbReference type="AlphaFoldDB" id="A0A4Q2RMM3"/>
<accession>A0A4Q2RMM3</accession>
<evidence type="ECO:0000313" key="2">
    <source>
        <dbReference type="Proteomes" id="UP000291838"/>
    </source>
</evidence>
<dbReference type="RefSeq" id="WP_129479648.1">
    <property type="nucleotide sequence ID" value="NZ_SDWS01000016.1"/>
</dbReference>
<name>A0A4Q2RMM3_9ACTN</name>
<sequence length="182" mass="19949">MSPDDLDHPPVSGRWVAPAQADAVRRDAIAIATFAVNAPDIREVTKRELLSKYVLVLLTHGTANGKYGTRYRSTGALDITDPTHLEHEHVFPRKWLIERMMESPEAVEMLLTHFAIACTVTSDEHRRLASAERANPALAGWERYHAAGIDVVDTATGAVVPQSIGESPLLPHEQSGVQQSGR</sequence>
<reference evidence="1 2" key="1">
    <citation type="submission" date="2019-01" db="EMBL/GenBank/DDBJ databases">
        <title>Novel species of Nocardioides.</title>
        <authorList>
            <person name="Liu Q."/>
            <person name="Xin Y.-H."/>
        </authorList>
    </citation>
    <scope>NUCLEOTIDE SEQUENCE [LARGE SCALE GENOMIC DNA]</scope>
    <source>
        <strain evidence="1 2">HLT3-15</strain>
    </source>
</reference>
<keyword evidence="2" id="KW-1185">Reference proteome</keyword>
<gene>
    <name evidence="1" type="ORF">EUA06_21555</name>
</gene>